<organism evidence="3 4">
    <name type="scientific">Longicatena caecimuris</name>
    <dbReference type="NCBI Taxonomy" id="1796635"/>
    <lineage>
        <taxon>Bacteria</taxon>
        <taxon>Bacillati</taxon>
        <taxon>Bacillota</taxon>
        <taxon>Erysipelotrichia</taxon>
        <taxon>Erysipelotrichales</taxon>
        <taxon>Erysipelotrichaceae</taxon>
        <taxon>Longicatena</taxon>
    </lineage>
</organism>
<accession>A0A4R3TDB2</accession>
<dbReference type="InterPro" id="IPR001347">
    <property type="entry name" value="SIS_dom"/>
</dbReference>
<dbReference type="PANTHER" id="PTHR43443">
    <property type="entry name" value="3-HEXULOSE-6-PHOSPHATE ISOMERASE"/>
    <property type="match status" value="1"/>
</dbReference>
<dbReference type="Gene3D" id="3.40.50.10490">
    <property type="entry name" value="Glucose-6-phosphate isomerase like protein, domain 1"/>
    <property type="match status" value="1"/>
</dbReference>
<dbReference type="RefSeq" id="WP_008687052.1">
    <property type="nucleotide sequence ID" value="NZ_AP024510.1"/>
</dbReference>
<dbReference type="InterPro" id="IPR017552">
    <property type="entry name" value="PHI/rmpB"/>
</dbReference>
<evidence type="ECO:0000259" key="2">
    <source>
        <dbReference type="PROSITE" id="PS51464"/>
    </source>
</evidence>
<comment type="similarity">
    <text evidence="1">Belongs to the SIS family. PHI subfamily.</text>
</comment>
<evidence type="ECO:0000313" key="4">
    <source>
        <dbReference type="Proteomes" id="UP000295773"/>
    </source>
</evidence>
<dbReference type="InterPro" id="IPR046348">
    <property type="entry name" value="SIS_dom_sf"/>
</dbReference>
<keyword evidence="3" id="KW-0413">Isomerase</keyword>
<evidence type="ECO:0000313" key="3">
    <source>
        <dbReference type="EMBL" id="TCU58997.1"/>
    </source>
</evidence>
<gene>
    <name evidence="3" type="ORF">EDD61_11223</name>
</gene>
<feature type="domain" description="SIS" evidence="2">
    <location>
        <begin position="29"/>
        <end position="173"/>
    </location>
</feature>
<dbReference type="SUPFAM" id="SSF53697">
    <property type="entry name" value="SIS domain"/>
    <property type="match status" value="1"/>
</dbReference>
<dbReference type="GO" id="GO:0016853">
    <property type="term" value="F:isomerase activity"/>
    <property type="evidence" value="ECO:0007669"/>
    <property type="project" value="UniProtKB-KW"/>
</dbReference>
<dbReference type="GO" id="GO:1901135">
    <property type="term" value="P:carbohydrate derivative metabolic process"/>
    <property type="evidence" value="ECO:0007669"/>
    <property type="project" value="InterPro"/>
</dbReference>
<dbReference type="PANTHER" id="PTHR43443:SF1">
    <property type="entry name" value="3-HEXULOSE-6-PHOSPHATE ISOMERASE"/>
    <property type="match status" value="1"/>
</dbReference>
<keyword evidence="4" id="KW-1185">Reference proteome</keyword>
<dbReference type="EMBL" id="SMBP01000012">
    <property type="protein sequence ID" value="TCU58997.1"/>
    <property type="molecule type" value="Genomic_DNA"/>
</dbReference>
<dbReference type="GeneID" id="73796493"/>
<dbReference type="PROSITE" id="PS51464">
    <property type="entry name" value="SIS"/>
    <property type="match status" value="1"/>
</dbReference>
<evidence type="ECO:0000256" key="1">
    <source>
        <dbReference type="ARBA" id="ARBA00009235"/>
    </source>
</evidence>
<dbReference type="CDD" id="cd05005">
    <property type="entry name" value="SIS_PHI"/>
    <property type="match status" value="1"/>
</dbReference>
<dbReference type="GO" id="GO:0097367">
    <property type="term" value="F:carbohydrate derivative binding"/>
    <property type="evidence" value="ECO:0007669"/>
    <property type="project" value="InterPro"/>
</dbReference>
<protein>
    <submittedName>
        <fullName evidence="3">6-phospho-3-hexuloisomerase</fullName>
    </submittedName>
</protein>
<dbReference type="NCBIfam" id="TIGR03127">
    <property type="entry name" value="RuMP_HxlB"/>
    <property type="match status" value="1"/>
</dbReference>
<dbReference type="Proteomes" id="UP000295773">
    <property type="component" value="Unassembled WGS sequence"/>
</dbReference>
<reference evidence="3 4" key="1">
    <citation type="submission" date="2019-03" db="EMBL/GenBank/DDBJ databases">
        <title>Genomic Encyclopedia of Type Strains, Phase IV (KMG-IV): sequencing the most valuable type-strain genomes for metagenomic binning, comparative biology and taxonomic classification.</title>
        <authorList>
            <person name="Goeker M."/>
        </authorList>
    </citation>
    <scope>NUCLEOTIDE SEQUENCE [LARGE SCALE GENOMIC DNA]</scope>
    <source>
        <strain evidence="3 4">DSM 29481</strain>
    </source>
</reference>
<sequence>MNNKEYADIVLKELTHTLTAIDQEAAKQFVSLIDQGDEIFCAGAGRSGFQVKGFAMRLMHMGIHSYVVGETCTPNIAENGVLVICSGSGETKSLVNHAAKAKEMGARVALITINTESTIAKMADVVVEISAPSPKSAKQGDIKSIQPMGSLFEQSEGIFMDIAVMMLMEKRNMTSDTMFGRHANME</sequence>
<comment type="caution">
    <text evidence="3">The sequence shown here is derived from an EMBL/GenBank/DDBJ whole genome shotgun (WGS) entry which is preliminary data.</text>
</comment>
<dbReference type="Pfam" id="PF01380">
    <property type="entry name" value="SIS"/>
    <property type="match status" value="1"/>
</dbReference>
<dbReference type="AlphaFoldDB" id="A0A4R3TDB2"/>
<name>A0A4R3TDB2_9FIRM</name>
<proteinExistence type="inferred from homology"/>